<protein>
    <submittedName>
        <fullName evidence="1">Uncharacterized protein</fullName>
    </submittedName>
</protein>
<evidence type="ECO:0000313" key="2">
    <source>
        <dbReference type="Proteomes" id="UP000604083"/>
    </source>
</evidence>
<dbReference type="RefSeq" id="WP_200392842.1">
    <property type="nucleotide sequence ID" value="NZ_JAENIO010000052.1"/>
</dbReference>
<dbReference type="Proteomes" id="UP000604083">
    <property type="component" value="Unassembled WGS sequence"/>
</dbReference>
<sequence length="169" mass="18942">MKIQTDVILPSECDVGHVISAINSCAELAGLREVPMGKDGRYCLWEPDPVDECSSIEKIEGRGFQKNSSVTLKFSTNSECAYFFCVMFSSKNRLNIIDIESDGPWCTIENFEQGDLPEWLENSKRLYSLACCLHAKLNAVKTVSYYDESPENPLFLLLAERGNESTAQP</sequence>
<accession>A0A934RT20</accession>
<gene>
    <name evidence="1" type="ORF">JIN78_15160</name>
</gene>
<dbReference type="AlphaFoldDB" id="A0A934RT20"/>
<dbReference type="EMBL" id="JAENIO010000052">
    <property type="protein sequence ID" value="MBK1835407.1"/>
    <property type="molecule type" value="Genomic_DNA"/>
</dbReference>
<proteinExistence type="predicted"/>
<comment type="caution">
    <text evidence="1">The sequence shown here is derived from an EMBL/GenBank/DDBJ whole genome shotgun (WGS) entry which is preliminary data.</text>
</comment>
<evidence type="ECO:0000313" key="1">
    <source>
        <dbReference type="EMBL" id="MBK1835407.1"/>
    </source>
</evidence>
<keyword evidence="2" id="KW-1185">Reference proteome</keyword>
<organism evidence="1 2">
    <name type="scientific">Roseibacillus ishigakijimensis</name>
    <dbReference type="NCBI Taxonomy" id="454146"/>
    <lineage>
        <taxon>Bacteria</taxon>
        <taxon>Pseudomonadati</taxon>
        <taxon>Verrucomicrobiota</taxon>
        <taxon>Verrucomicrobiia</taxon>
        <taxon>Verrucomicrobiales</taxon>
        <taxon>Verrucomicrobiaceae</taxon>
        <taxon>Roseibacillus</taxon>
    </lineage>
</organism>
<reference evidence="1" key="1">
    <citation type="submission" date="2021-01" db="EMBL/GenBank/DDBJ databases">
        <title>Modified the classification status of verrucomicrobia.</title>
        <authorList>
            <person name="Feng X."/>
        </authorList>
    </citation>
    <scope>NUCLEOTIDE SEQUENCE</scope>
    <source>
        <strain evidence="1">KCTC 12986</strain>
    </source>
</reference>
<name>A0A934RT20_9BACT</name>